<keyword evidence="10" id="KW-0915">Sodium</keyword>
<keyword evidence="2 10" id="KW-1003">Cell membrane</keyword>
<evidence type="ECO:0000256" key="8">
    <source>
        <dbReference type="ARBA" id="ARBA00035585"/>
    </source>
</evidence>
<feature type="transmembrane region" description="Helical" evidence="10">
    <location>
        <begin position="35"/>
        <end position="54"/>
    </location>
</feature>
<keyword evidence="4 10" id="KW-1133">Transmembrane helix</keyword>
<evidence type="ECO:0000256" key="10">
    <source>
        <dbReference type="HAMAP-Rule" id="MF_00454"/>
    </source>
</evidence>
<evidence type="ECO:0000256" key="1">
    <source>
        <dbReference type="ARBA" id="ARBA00004651"/>
    </source>
</evidence>
<feature type="binding site" evidence="10">
    <location>
        <position position="120"/>
    </location>
    <ligand>
        <name>Na(+)</name>
        <dbReference type="ChEBI" id="CHEBI:29101"/>
        <note>structural</note>
    </ligand>
</feature>
<evidence type="ECO:0000256" key="5">
    <source>
        <dbReference type="ARBA" id="ARBA00023136"/>
    </source>
</evidence>
<dbReference type="EMBL" id="JAVREQ010000010">
    <property type="protein sequence ID" value="MDT0379762.1"/>
    <property type="molecule type" value="Genomic_DNA"/>
</dbReference>
<keyword evidence="10" id="KW-0479">Metal-binding</keyword>
<evidence type="ECO:0000256" key="3">
    <source>
        <dbReference type="ARBA" id="ARBA00022692"/>
    </source>
</evidence>
<dbReference type="PANTHER" id="PTHR28259">
    <property type="entry name" value="FLUORIDE EXPORT PROTEIN 1-RELATED"/>
    <property type="match status" value="1"/>
</dbReference>
<keyword evidence="6 10" id="KW-0407">Ion channel</keyword>
<dbReference type="Proteomes" id="UP001183414">
    <property type="component" value="Unassembled WGS sequence"/>
</dbReference>
<reference evidence="12" key="1">
    <citation type="submission" date="2023-07" db="EMBL/GenBank/DDBJ databases">
        <title>30 novel species of actinomycetes from the DSMZ collection.</title>
        <authorList>
            <person name="Nouioui I."/>
        </authorList>
    </citation>
    <scope>NUCLEOTIDE SEQUENCE [LARGE SCALE GENOMIC DNA]</scope>
    <source>
        <strain evidence="12">DSM 42041</strain>
    </source>
</reference>
<evidence type="ECO:0000256" key="6">
    <source>
        <dbReference type="ARBA" id="ARBA00023303"/>
    </source>
</evidence>
<evidence type="ECO:0000256" key="4">
    <source>
        <dbReference type="ARBA" id="ARBA00022989"/>
    </source>
</evidence>
<keyword evidence="3 10" id="KW-0812">Transmembrane</keyword>
<sequence>MTRSGARRPSSDPVDSDVDLRLARHRAETVGRRRWPLLGAIACGGASGALARHALTLALPARPHGFPWGTFAVNGLGCALIGVLMVLIAEARPGPGRWRAAWSHPLARPFLGVGVLGGFTTFSTYAVEAVARAADGRPGVALVSVAATPLVAVAAVAAGAWGTRRVVGRRRP</sequence>
<dbReference type="InterPro" id="IPR003691">
    <property type="entry name" value="FluC"/>
</dbReference>
<dbReference type="HAMAP" id="MF_00454">
    <property type="entry name" value="FluC"/>
    <property type="match status" value="1"/>
</dbReference>
<comment type="catalytic activity">
    <reaction evidence="8">
        <text>fluoride(in) = fluoride(out)</text>
        <dbReference type="Rhea" id="RHEA:76159"/>
        <dbReference type="ChEBI" id="CHEBI:17051"/>
    </reaction>
    <physiologicalReaction direction="left-to-right" evidence="8">
        <dbReference type="Rhea" id="RHEA:76160"/>
    </physiologicalReaction>
</comment>
<evidence type="ECO:0000313" key="11">
    <source>
        <dbReference type="EMBL" id="MDT0379762.1"/>
    </source>
</evidence>
<feature type="transmembrane region" description="Helical" evidence="10">
    <location>
        <begin position="139"/>
        <end position="161"/>
    </location>
</feature>
<comment type="subcellular location">
    <subcellularLocation>
        <location evidence="1 10">Cell membrane</location>
        <topology evidence="1 10">Multi-pass membrane protein</topology>
    </subcellularLocation>
</comment>
<keyword evidence="10" id="KW-0406">Ion transport</keyword>
<feature type="transmembrane region" description="Helical" evidence="10">
    <location>
        <begin position="66"/>
        <end position="89"/>
    </location>
</feature>
<evidence type="ECO:0000256" key="7">
    <source>
        <dbReference type="ARBA" id="ARBA00035120"/>
    </source>
</evidence>
<feature type="transmembrane region" description="Helical" evidence="10">
    <location>
        <begin position="110"/>
        <end position="127"/>
    </location>
</feature>
<comment type="similarity">
    <text evidence="7 10">Belongs to the fluoride channel Fluc/FEX (TC 1.A.43) family.</text>
</comment>
<feature type="binding site" evidence="10">
    <location>
        <position position="117"/>
    </location>
    <ligand>
        <name>Na(+)</name>
        <dbReference type="ChEBI" id="CHEBI:29101"/>
        <note>structural</note>
    </ligand>
</feature>
<dbReference type="PANTHER" id="PTHR28259:SF1">
    <property type="entry name" value="FLUORIDE EXPORT PROTEIN 1-RELATED"/>
    <property type="match status" value="1"/>
</dbReference>
<dbReference type="Pfam" id="PF02537">
    <property type="entry name" value="CRCB"/>
    <property type="match status" value="1"/>
</dbReference>
<protein>
    <recommendedName>
        <fullName evidence="10">Fluoride-specific ion channel FluC</fullName>
    </recommendedName>
</protein>
<keyword evidence="10" id="KW-0813">Transport</keyword>
<comment type="caution">
    <text evidence="11">The sequence shown here is derived from an EMBL/GenBank/DDBJ whole genome shotgun (WGS) entry which is preliminary data.</text>
</comment>
<evidence type="ECO:0000313" key="12">
    <source>
        <dbReference type="Proteomes" id="UP001183414"/>
    </source>
</evidence>
<gene>
    <name evidence="10" type="primary">fluC</name>
    <name evidence="10" type="synonym">crcB</name>
    <name evidence="11" type="ORF">RM572_13430</name>
</gene>
<name>A0ABU2NTF0_9ACTN</name>
<dbReference type="RefSeq" id="WP_311673551.1">
    <property type="nucleotide sequence ID" value="NZ_JAVREQ010000010.1"/>
</dbReference>
<organism evidence="11 12">
    <name type="scientific">Streptomyces hazeniae</name>
    <dbReference type="NCBI Taxonomy" id="3075538"/>
    <lineage>
        <taxon>Bacteria</taxon>
        <taxon>Bacillati</taxon>
        <taxon>Actinomycetota</taxon>
        <taxon>Actinomycetes</taxon>
        <taxon>Kitasatosporales</taxon>
        <taxon>Streptomycetaceae</taxon>
        <taxon>Streptomyces</taxon>
    </lineage>
</organism>
<comment type="activity regulation">
    <text evidence="10">Na(+) is not transported, but it plays an essential structural role and its presence is essential for fluoride channel function.</text>
</comment>
<keyword evidence="5 10" id="KW-0472">Membrane</keyword>
<evidence type="ECO:0000256" key="9">
    <source>
        <dbReference type="ARBA" id="ARBA00049940"/>
    </source>
</evidence>
<accession>A0ABU2NTF0</accession>
<comment type="function">
    <text evidence="9 10">Fluoride-specific ion channel. Important for reducing fluoride concentration in the cell, thus reducing its toxicity.</text>
</comment>
<keyword evidence="12" id="KW-1185">Reference proteome</keyword>
<proteinExistence type="inferred from homology"/>
<evidence type="ECO:0000256" key="2">
    <source>
        <dbReference type="ARBA" id="ARBA00022475"/>
    </source>
</evidence>